<evidence type="ECO:0000256" key="8">
    <source>
        <dbReference type="ARBA" id="ARBA00022840"/>
    </source>
</evidence>
<dbReference type="InterPro" id="IPR036097">
    <property type="entry name" value="HisK_dim/P_sf"/>
</dbReference>
<dbReference type="AlphaFoldDB" id="A5EWK5"/>
<dbReference type="Pfam" id="PF00672">
    <property type="entry name" value="HAMP"/>
    <property type="match status" value="1"/>
</dbReference>
<keyword evidence="10" id="KW-1133">Transmembrane helix</keyword>
<keyword evidence="5" id="KW-0808">Transferase</keyword>
<dbReference type="Pfam" id="PF02518">
    <property type="entry name" value="HATPase_c"/>
    <property type="match status" value="1"/>
</dbReference>
<dbReference type="HOGENOM" id="CLU_019564_0_0_6"/>
<dbReference type="GO" id="GO:0000156">
    <property type="term" value="F:phosphorelay response regulator activity"/>
    <property type="evidence" value="ECO:0007669"/>
    <property type="project" value="TreeGrafter"/>
</dbReference>
<dbReference type="SMART" id="SM00388">
    <property type="entry name" value="HisKA"/>
    <property type="match status" value="1"/>
</dbReference>
<comment type="subcellular location">
    <subcellularLocation>
        <location evidence="2">Membrane</location>
    </subcellularLocation>
</comment>
<dbReference type="Gene3D" id="3.30.565.10">
    <property type="entry name" value="Histidine kinase-like ATPase, C-terminal domain"/>
    <property type="match status" value="1"/>
</dbReference>
<keyword evidence="8" id="KW-0067">ATP-binding</keyword>
<dbReference type="SUPFAM" id="SSF55785">
    <property type="entry name" value="PYP-like sensor domain (PAS domain)"/>
    <property type="match status" value="1"/>
</dbReference>
<feature type="domain" description="Histidine kinase" evidence="11">
    <location>
        <begin position="490"/>
        <end position="700"/>
    </location>
</feature>
<dbReference type="PROSITE" id="PS50109">
    <property type="entry name" value="HIS_KIN"/>
    <property type="match status" value="1"/>
</dbReference>
<protein>
    <recommendedName>
        <fullName evidence="3">histidine kinase</fullName>
        <ecNumber evidence="3">2.7.13.3</ecNumber>
    </recommendedName>
</protein>
<evidence type="ECO:0000313" key="14">
    <source>
        <dbReference type="Proteomes" id="UP000000248"/>
    </source>
</evidence>
<evidence type="ECO:0000313" key="13">
    <source>
        <dbReference type="EMBL" id="ABQ14231.1"/>
    </source>
</evidence>
<feature type="transmembrane region" description="Helical" evidence="10">
    <location>
        <begin position="272"/>
        <end position="294"/>
    </location>
</feature>
<dbReference type="Gene3D" id="3.30.450.20">
    <property type="entry name" value="PAS domain"/>
    <property type="match status" value="1"/>
</dbReference>
<dbReference type="GO" id="GO:0005524">
    <property type="term" value="F:ATP binding"/>
    <property type="evidence" value="ECO:0007669"/>
    <property type="project" value="UniProtKB-KW"/>
</dbReference>
<reference evidence="13 14" key="1">
    <citation type="journal article" date="2007" name="Nat. Biotechnol.">
        <title>Genome sequence and identification of candidate vaccine antigens from the animal pathogen Dichelobacter nodosus.</title>
        <authorList>
            <person name="Myers G.S."/>
            <person name="Parker D."/>
            <person name="Al-Hasani K."/>
            <person name="Kennan R.M."/>
            <person name="Seemann T."/>
            <person name="Ren Q."/>
            <person name="Badger J.H."/>
            <person name="Selengut J.D."/>
            <person name="Deboy R.T."/>
            <person name="Tettelin H."/>
            <person name="Boyce J.D."/>
            <person name="McCarl V.P."/>
            <person name="Han X."/>
            <person name="Nelson W.C."/>
            <person name="Madupu R."/>
            <person name="Mohamoud Y."/>
            <person name="Holley T."/>
            <person name="Fedorova N."/>
            <person name="Khouri H."/>
            <person name="Bottomley S.P."/>
            <person name="Whittington R.J."/>
            <person name="Adler B."/>
            <person name="Songer J.G."/>
            <person name="Rood J.I."/>
            <person name="Paulsen I.T."/>
        </authorList>
    </citation>
    <scope>NUCLEOTIDE SEQUENCE [LARGE SCALE GENOMIC DNA]</scope>
    <source>
        <strain evidence="13 14">VCS1703A</strain>
    </source>
</reference>
<dbReference type="SMART" id="SM00304">
    <property type="entry name" value="HAMP"/>
    <property type="match status" value="1"/>
</dbReference>
<evidence type="ECO:0000256" key="6">
    <source>
        <dbReference type="ARBA" id="ARBA00022741"/>
    </source>
</evidence>
<evidence type="ECO:0000259" key="11">
    <source>
        <dbReference type="PROSITE" id="PS50109"/>
    </source>
</evidence>
<dbReference type="PROSITE" id="PS50885">
    <property type="entry name" value="HAMP"/>
    <property type="match status" value="1"/>
</dbReference>
<dbReference type="InterPro" id="IPR017232">
    <property type="entry name" value="NtrY"/>
</dbReference>
<dbReference type="KEGG" id="dno:DNO_0160"/>
<keyword evidence="10" id="KW-0812">Transmembrane</keyword>
<dbReference type="InterPro" id="IPR035965">
    <property type="entry name" value="PAS-like_dom_sf"/>
</dbReference>
<dbReference type="InterPro" id="IPR050351">
    <property type="entry name" value="BphY/WalK/GraS-like"/>
</dbReference>
<dbReference type="Proteomes" id="UP000000248">
    <property type="component" value="Chromosome"/>
</dbReference>
<dbReference type="PIRSF" id="PIRSF037532">
    <property type="entry name" value="STHK_NtrY"/>
    <property type="match status" value="1"/>
</dbReference>
<feature type="transmembrane region" description="Helical" evidence="10">
    <location>
        <begin position="31"/>
        <end position="54"/>
    </location>
</feature>
<dbReference type="PANTHER" id="PTHR42878:SF7">
    <property type="entry name" value="SENSOR HISTIDINE KINASE GLRK"/>
    <property type="match status" value="1"/>
</dbReference>
<keyword evidence="9" id="KW-0902">Two-component regulatory system</keyword>
<organism evidence="13 14">
    <name type="scientific">Dichelobacter nodosus (strain VCS1703A)</name>
    <dbReference type="NCBI Taxonomy" id="246195"/>
    <lineage>
        <taxon>Bacteria</taxon>
        <taxon>Pseudomonadati</taxon>
        <taxon>Pseudomonadota</taxon>
        <taxon>Gammaproteobacteria</taxon>
        <taxon>Cardiobacteriales</taxon>
        <taxon>Cardiobacteriaceae</taxon>
        <taxon>Dichelobacter</taxon>
    </lineage>
</organism>
<evidence type="ECO:0000256" key="5">
    <source>
        <dbReference type="ARBA" id="ARBA00022679"/>
    </source>
</evidence>
<dbReference type="PRINTS" id="PR00344">
    <property type="entry name" value="BCTRLSENSOR"/>
</dbReference>
<dbReference type="eggNOG" id="COG5000">
    <property type="taxonomic scope" value="Bacteria"/>
</dbReference>
<dbReference type="EMBL" id="CP000513">
    <property type="protein sequence ID" value="ABQ14231.1"/>
    <property type="molecule type" value="Genomic_DNA"/>
</dbReference>
<dbReference type="GO" id="GO:0007234">
    <property type="term" value="P:osmosensory signaling via phosphorelay pathway"/>
    <property type="evidence" value="ECO:0007669"/>
    <property type="project" value="TreeGrafter"/>
</dbReference>
<evidence type="ECO:0000256" key="4">
    <source>
        <dbReference type="ARBA" id="ARBA00022553"/>
    </source>
</evidence>
<evidence type="ECO:0000256" key="3">
    <source>
        <dbReference type="ARBA" id="ARBA00012438"/>
    </source>
</evidence>
<dbReference type="STRING" id="246195.DNO_0160"/>
<keyword evidence="4" id="KW-0597">Phosphoprotein</keyword>
<dbReference type="CDD" id="cd00082">
    <property type="entry name" value="HisKA"/>
    <property type="match status" value="1"/>
</dbReference>
<sequence length="701" mass="78896">MALGVLTIIASLIAIYQLTQAATRPEDANPYYIHFLIITLIGLALIFSLALWRIYALIRHLRRQHSGARLSLSFALRMLLAALFPLGIIGAFSWSFLSSDLGMIFNRRVTIALEDALQLTRSAISWRANQAIMQTRQLAHFMTTMRYIDLVSEIELLRRANHAIELAQFDHQGNLVAFAHQDLTVMTVAPPDAATLSRVNEEQEFFEFSAESDDTYSIRVLSKMIKPDSEVFYLRAIYAMPTEFNTLANSVRENYQQHLSYSYLQPHITTSLLLVFGLIIALTVLSALWLSTLFGETMARPVRQLIEATRKVAGGDFSTPVTVIHNNDLGVLSNHFNMMMSALRAAEETNSLIQSQLSEQNTFLSTLLDNITAGVMTLDHLGQLQVYNHAAPQLLDCDLLPYLGKVPPAEECAVDSYGEFMAAIARCSDKEEWHQEVVLAKFSQRKIVISHGRRLPAPQQNGHGYIIVFEDVTEFQQNQRNAAWEEVARRLAHEIKNPLTPIRLQTERLQRKLTDKLTDEYDRHILQRATETIINQVDAMLQLVSDFSQYAKPIELRRQRLDINALLQDIANLYHHYDLELQLAPDVPPLLADPIQLRQVMINLTNNALEASKNGEKTMICWTTSYENGLIKVSVEDNGSGFADLSKDPFEPYVTTKPKGTGLGLAIVKKIITEHQGSIQAGPSKQLNGAKITFILPLSSE</sequence>
<proteinExistence type="predicted"/>
<evidence type="ECO:0000256" key="10">
    <source>
        <dbReference type="SAM" id="Phobius"/>
    </source>
</evidence>
<evidence type="ECO:0000256" key="7">
    <source>
        <dbReference type="ARBA" id="ARBA00022777"/>
    </source>
</evidence>
<dbReference type="CDD" id="cd06225">
    <property type="entry name" value="HAMP"/>
    <property type="match status" value="1"/>
</dbReference>
<dbReference type="InterPro" id="IPR003661">
    <property type="entry name" value="HisK_dim/P_dom"/>
</dbReference>
<dbReference type="InterPro" id="IPR004358">
    <property type="entry name" value="Sig_transdc_His_kin-like_C"/>
</dbReference>
<dbReference type="GO" id="GO:0016020">
    <property type="term" value="C:membrane"/>
    <property type="evidence" value="ECO:0007669"/>
    <property type="project" value="UniProtKB-SubCell"/>
</dbReference>
<name>A5EWK5_DICNV</name>
<evidence type="ECO:0000259" key="12">
    <source>
        <dbReference type="PROSITE" id="PS50885"/>
    </source>
</evidence>
<keyword evidence="10" id="KW-0472">Membrane</keyword>
<evidence type="ECO:0000256" key="1">
    <source>
        <dbReference type="ARBA" id="ARBA00000085"/>
    </source>
</evidence>
<keyword evidence="14" id="KW-1185">Reference proteome</keyword>
<gene>
    <name evidence="13" type="primary">ntrY</name>
    <name evidence="13" type="ordered locus">DNO_0160</name>
</gene>
<feature type="domain" description="HAMP" evidence="12">
    <location>
        <begin position="296"/>
        <end position="348"/>
    </location>
</feature>
<keyword evidence="6" id="KW-0547">Nucleotide-binding</keyword>
<keyword evidence="7 13" id="KW-0418">Kinase</keyword>
<dbReference type="Gene3D" id="6.10.340.10">
    <property type="match status" value="1"/>
</dbReference>
<dbReference type="Pfam" id="PF00512">
    <property type="entry name" value="HisKA"/>
    <property type="match status" value="1"/>
</dbReference>
<dbReference type="EC" id="2.7.13.3" evidence="3"/>
<dbReference type="InterPro" id="IPR003660">
    <property type="entry name" value="HAMP_dom"/>
</dbReference>
<dbReference type="InterPro" id="IPR005467">
    <property type="entry name" value="His_kinase_dom"/>
</dbReference>
<comment type="catalytic activity">
    <reaction evidence="1">
        <text>ATP + protein L-histidine = ADP + protein N-phospho-L-histidine.</text>
        <dbReference type="EC" id="2.7.13.3"/>
    </reaction>
</comment>
<dbReference type="SUPFAM" id="SSF158472">
    <property type="entry name" value="HAMP domain-like"/>
    <property type="match status" value="1"/>
</dbReference>
<dbReference type="InterPro" id="IPR003594">
    <property type="entry name" value="HATPase_dom"/>
</dbReference>
<dbReference type="Gene3D" id="1.10.287.130">
    <property type="match status" value="1"/>
</dbReference>
<dbReference type="PANTHER" id="PTHR42878">
    <property type="entry name" value="TWO-COMPONENT HISTIDINE KINASE"/>
    <property type="match status" value="1"/>
</dbReference>
<dbReference type="SUPFAM" id="SSF47384">
    <property type="entry name" value="Homodimeric domain of signal transducing histidine kinase"/>
    <property type="match status" value="1"/>
</dbReference>
<dbReference type="GO" id="GO:0030295">
    <property type="term" value="F:protein kinase activator activity"/>
    <property type="evidence" value="ECO:0007669"/>
    <property type="project" value="TreeGrafter"/>
</dbReference>
<evidence type="ECO:0000256" key="9">
    <source>
        <dbReference type="ARBA" id="ARBA00023012"/>
    </source>
</evidence>
<dbReference type="SMART" id="SM00387">
    <property type="entry name" value="HATPase_c"/>
    <property type="match status" value="1"/>
</dbReference>
<dbReference type="GO" id="GO:0000155">
    <property type="term" value="F:phosphorelay sensor kinase activity"/>
    <property type="evidence" value="ECO:0007669"/>
    <property type="project" value="InterPro"/>
</dbReference>
<evidence type="ECO:0000256" key="2">
    <source>
        <dbReference type="ARBA" id="ARBA00004370"/>
    </source>
</evidence>
<feature type="transmembrane region" description="Helical" evidence="10">
    <location>
        <begin position="74"/>
        <end position="97"/>
    </location>
</feature>
<dbReference type="InterPro" id="IPR036890">
    <property type="entry name" value="HATPase_C_sf"/>
</dbReference>
<dbReference type="SUPFAM" id="SSF55874">
    <property type="entry name" value="ATPase domain of HSP90 chaperone/DNA topoisomerase II/histidine kinase"/>
    <property type="match status" value="1"/>
</dbReference>
<accession>A5EWK5</accession>